<dbReference type="SFLD" id="SFLDG01082">
    <property type="entry name" value="B12-binding_domain_containing"/>
    <property type="match status" value="1"/>
</dbReference>
<dbReference type="AlphaFoldDB" id="A0AAU8H2B6"/>
<dbReference type="PANTHER" id="PTHR42731:SF1">
    <property type="entry name" value="RADICAL SAM DOMAIN PROTEIN"/>
    <property type="match status" value="1"/>
</dbReference>
<dbReference type="InterPro" id="IPR023862">
    <property type="entry name" value="CHP03960_rSAM"/>
</dbReference>
<accession>A0AAU8H2B6</accession>
<dbReference type="SUPFAM" id="SSF102114">
    <property type="entry name" value="Radical SAM enzymes"/>
    <property type="match status" value="1"/>
</dbReference>
<protein>
    <submittedName>
        <fullName evidence="2">TIGR03960 family B12-binding radical SAM protein</fullName>
    </submittedName>
</protein>
<name>A0AAU8H2B6_9BACT</name>
<dbReference type="Pfam" id="PF04055">
    <property type="entry name" value="Radical_SAM"/>
    <property type="match status" value="1"/>
</dbReference>
<dbReference type="RefSeq" id="WP_353686465.1">
    <property type="nucleotide sequence ID" value="NZ_CP144374.1"/>
</dbReference>
<dbReference type="SFLD" id="SFLDS00029">
    <property type="entry name" value="Radical_SAM"/>
    <property type="match status" value="1"/>
</dbReference>
<dbReference type="Gene3D" id="3.80.30.20">
    <property type="entry name" value="tm_1862 like domain"/>
    <property type="match status" value="1"/>
</dbReference>
<dbReference type="Pfam" id="PF10105">
    <property type="entry name" value="DUF2344"/>
    <property type="match status" value="1"/>
</dbReference>
<dbReference type="Pfam" id="PF19864">
    <property type="entry name" value="Radical_SAM_N2"/>
    <property type="match status" value="1"/>
</dbReference>
<sequence length="802" mass="92445">MNLVYFEKPTRYINHEINAVYKKGEFIRFALCFPDVYEIGMSHLGLKILYYILNSIPYVYAERVFSPWIDMSEHMKKHKIPLLSLETKTPLNEFDIAGFSLQYELSYTAVLNMLELGGIPLKWQDRMIGKHPLVIAGGPSTVNPLPVSDFIDAFFIGEAEEAVKELVETYKEWKKSNSSKESLLRAISEIEGFYVPYAGKKTVKRRFINDLENAPFPQAPVVPYAKIVHDRVSVEVSRGCPSGCRFCQAGFIYRPLRFRSPGKVFEIAKNLIKNTGYEELSLLSFSIGHYPYLVELVKALNQYFAEKAVAVSLPSIRADRVTKQLLQAIKSARKTGFTIAPEAATERLRNVINKNISDEDIERACSVLFEEGWQSIKLYFMIGLPTETAEDIEEIANFSRKIIKIAKKYTKKFVEINVTVSPFVPKPHTPFQWLGQINFNEMVEKLNFLREAFKKSKIHYKGHNPEMSLLEAALSRGDEKLSELLLRVWLNGETLSAWSDLFEFNRWFKAMDETGIDLFNYANRQLSLDEPLPWDFIDTGVKKDFLKTEFKKAMNRECSKECTDKCEACGLRCQSIIPNHIKDAKPQLVMIKNELNDLRSQEARIRFCHKKTGVMKYLSQLELNNLITRALRMADIPFVVSKGFHPKPEISFGPSLPVGIESEREYFDLKIYGELNHQDIERLNHILPEGLKIIETKKIPHESPSLNSFIQRYKYIVELEEEFMLDNNAISLMTIKRDEKMLYLKDFLEEIQINGNQACIIVKDSVHKARISKIVEVIFGKKLHDLKIKRVAMYAQQGEVEP</sequence>
<organism evidence="2">
    <name type="scientific">Thermodesulfovibrio obliviosus</name>
    <dbReference type="NCBI Taxonomy" id="3118332"/>
    <lineage>
        <taxon>Bacteria</taxon>
        <taxon>Pseudomonadati</taxon>
        <taxon>Nitrospirota</taxon>
        <taxon>Thermodesulfovibrionia</taxon>
        <taxon>Thermodesulfovibrionales</taxon>
        <taxon>Thermodesulfovibrionaceae</taxon>
        <taxon>Thermodesulfovibrio</taxon>
    </lineage>
</organism>
<reference evidence="2" key="1">
    <citation type="submission" date="2024-01" db="EMBL/GenBank/DDBJ databases">
        <title>The first autotrophic representatives of the genus Thermodesulfovibrio.</title>
        <authorList>
            <person name="Maltseva A.I."/>
            <person name="Elcheninov A.G."/>
            <person name="Kublanov I.V."/>
            <person name="Lebedinsky A.V."/>
            <person name="Frolov E.N."/>
        </authorList>
    </citation>
    <scope>NUCLEOTIDE SEQUENCE</scope>
    <source>
        <strain evidence="2">3462-1</strain>
    </source>
</reference>
<dbReference type="EMBL" id="CP144374">
    <property type="protein sequence ID" value="XCH48825.1"/>
    <property type="molecule type" value="Genomic_DNA"/>
</dbReference>
<evidence type="ECO:0000313" key="2">
    <source>
        <dbReference type="EMBL" id="XCH48825.1"/>
    </source>
</evidence>
<dbReference type="InterPro" id="IPR007197">
    <property type="entry name" value="rSAM"/>
</dbReference>
<dbReference type="PANTHER" id="PTHR42731">
    <property type="entry name" value="SLL1084 PROTEIN"/>
    <property type="match status" value="1"/>
</dbReference>
<evidence type="ECO:0000259" key="1">
    <source>
        <dbReference type="PROSITE" id="PS51918"/>
    </source>
</evidence>
<dbReference type="GO" id="GO:0003824">
    <property type="term" value="F:catalytic activity"/>
    <property type="evidence" value="ECO:0007669"/>
    <property type="project" value="InterPro"/>
</dbReference>
<dbReference type="PROSITE" id="PS51918">
    <property type="entry name" value="RADICAL_SAM"/>
    <property type="match status" value="1"/>
</dbReference>
<dbReference type="InterPro" id="IPR058240">
    <property type="entry name" value="rSAM_sf"/>
</dbReference>
<dbReference type="GO" id="GO:0051536">
    <property type="term" value="F:iron-sulfur cluster binding"/>
    <property type="evidence" value="ECO:0007669"/>
    <property type="project" value="InterPro"/>
</dbReference>
<dbReference type="NCBIfam" id="TIGR03936">
    <property type="entry name" value="sam_1_link_chp"/>
    <property type="match status" value="1"/>
</dbReference>
<dbReference type="NCBIfam" id="TIGR03960">
    <property type="entry name" value="rSAM_fuse_unch"/>
    <property type="match status" value="1"/>
</dbReference>
<dbReference type="SMART" id="SM00729">
    <property type="entry name" value="Elp3"/>
    <property type="match status" value="1"/>
</dbReference>
<dbReference type="KEGG" id="tob:V4D31_01405"/>
<gene>
    <name evidence="2" type="ORF">V4D31_01405</name>
</gene>
<feature type="domain" description="Radical SAM core" evidence="1">
    <location>
        <begin position="226"/>
        <end position="459"/>
    </location>
</feature>
<dbReference type="InterPro" id="IPR023404">
    <property type="entry name" value="rSAM_horseshoe"/>
</dbReference>
<dbReference type="InterPro" id="IPR006638">
    <property type="entry name" value="Elp3/MiaA/NifB-like_rSAM"/>
</dbReference>
<dbReference type="CDD" id="cd01335">
    <property type="entry name" value="Radical_SAM"/>
    <property type="match status" value="1"/>
</dbReference>
<dbReference type="InterPro" id="IPR018768">
    <property type="entry name" value="DUF2344"/>
</dbReference>
<proteinExistence type="predicted"/>
<dbReference type="InterPro" id="IPR045784">
    <property type="entry name" value="Radical_SAM_N2"/>
</dbReference>